<sequence length="84" mass="9780">MRNHKNRRLKQNRDEPEEKPPSTQRKVRRGDRSQPFFTGEEGENAGDQSRPSIMTDAMPETKTGRMRPKPVRGLNDGEENHHKD</sequence>
<feature type="region of interest" description="Disordered" evidence="1">
    <location>
        <begin position="1"/>
        <end position="84"/>
    </location>
</feature>
<dbReference type="AlphaFoldDB" id="A0A3P5YM25"/>
<protein>
    <submittedName>
        <fullName evidence="2">Uncharacterized protein</fullName>
    </submittedName>
</protein>
<dbReference type="EMBL" id="LR031569">
    <property type="protein sequence ID" value="VDC68797.1"/>
    <property type="molecule type" value="Genomic_DNA"/>
</dbReference>
<accession>A0A3P5YM25</accession>
<proteinExistence type="predicted"/>
<feature type="compositionally biased region" description="Basic and acidic residues" evidence="1">
    <location>
        <begin position="11"/>
        <end position="20"/>
    </location>
</feature>
<feature type="compositionally biased region" description="Basic residues" evidence="1">
    <location>
        <begin position="1"/>
        <end position="10"/>
    </location>
</feature>
<reference evidence="2" key="1">
    <citation type="submission" date="2018-11" db="EMBL/GenBank/DDBJ databases">
        <authorList>
            <consortium name="Genoscope - CEA"/>
            <person name="William W."/>
        </authorList>
    </citation>
    <scope>NUCLEOTIDE SEQUENCE</scope>
</reference>
<gene>
    <name evidence="2" type="ORF">BRAA06T27337Z</name>
</gene>
<evidence type="ECO:0000313" key="2">
    <source>
        <dbReference type="EMBL" id="VDC68797.1"/>
    </source>
</evidence>
<organism evidence="2">
    <name type="scientific">Brassica campestris</name>
    <name type="common">Field mustard</name>
    <dbReference type="NCBI Taxonomy" id="3711"/>
    <lineage>
        <taxon>Eukaryota</taxon>
        <taxon>Viridiplantae</taxon>
        <taxon>Streptophyta</taxon>
        <taxon>Embryophyta</taxon>
        <taxon>Tracheophyta</taxon>
        <taxon>Spermatophyta</taxon>
        <taxon>Magnoliopsida</taxon>
        <taxon>eudicotyledons</taxon>
        <taxon>Gunneridae</taxon>
        <taxon>Pentapetalae</taxon>
        <taxon>rosids</taxon>
        <taxon>malvids</taxon>
        <taxon>Brassicales</taxon>
        <taxon>Brassicaceae</taxon>
        <taxon>Brassiceae</taxon>
        <taxon>Brassica</taxon>
    </lineage>
</organism>
<name>A0A3P5YM25_BRACM</name>
<evidence type="ECO:0000256" key="1">
    <source>
        <dbReference type="SAM" id="MobiDB-lite"/>
    </source>
</evidence>